<evidence type="ECO:0000256" key="2">
    <source>
        <dbReference type="ARBA" id="ARBA00001946"/>
    </source>
</evidence>
<comment type="caution">
    <text evidence="11">The sequence shown here is derived from an EMBL/GenBank/DDBJ whole genome shotgun (WGS) entry which is preliminary data.</text>
</comment>
<dbReference type="InterPro" id="IPR051547">
    <property type="entry name" value="TDP2-like"/>
</dbReference>
<feature type="signal peptide" evidence="9">
    <location>
        <begin position="1"/>
        <end position="19"/>
    </location>
</feature>
<evidence type="ECO:0000256" key="8">
    <source>
        <dbReference type="ARBA" id="ARBA00023204"/>
    </source>
</evidence>
<keyword evidence="6" id="KW-0378">Hydrolase</keyword>
<keyword evidence="7" id="KW-0460">Magnesium</keyword>
<dbReference type="Pfam" id="PF03372">
    <property type="entry name" value="Exo_endo_phos"/>
    <property type="match status" value="1"/>
</dbReference>
<dbReference type="EMBL" id="JAICBX010000006">
    <property type="protein sequence ID" value="MBW8640368.1"/>
    <property type="molecule type" value="Genomic_DNA"/>
</dbReference>
<feature type="chain" id="PRO_5042170929" evidence="9">
    <location>
        <begin position="20"/>
        <end position="325"/>
    </location>
</feature>
<evidence type="ECO:0000256" key="5">
    <source>
        <dbReference type="ARBA" id="ARBA00022763"/>
    </source>
</evidence>
<keyword evidence="4" id="KW-0479">Metal-binding</keyword>
<comment type="cofactor">
    <cofactor evidence="1">
        <name>Mn(2+)</name>
        <dbReference type="ChEBI" id="CHEBI:29035"/>
    </cofactor>
</comment>
<keyword evidence="3" id="KW-0540">Nuclease</keyword>
<evidence type="ECO:0000259" key="10">
    <source>
        <dbReference type="Pfam" id="PF03372"/>
    </source>
</evidence>
<evidence type="ECO:0000256" key="3">
    <source>
        <dbReference type="ARBA" id="ARBA00022722"/>
    </source>
</evidence>
<gene>
    <name evidence="11" type="ORF">K1W69_24465</name>
</gene>
<dbReference type="GO" id="GO:0006281">
    <property type="term" value="P:DNA repair"/>
    <property type="evidence" value="ECO:0007669"/>
    <property type="project" value="UniProtKB-KW"/>
</dbReference>
<dbReference type="PANTHER" id="PTHR15822">
    <property type="entry name" value="TRAF AND TNF RECEPTOR-ASSOCIATED PROTEIN"/>
    <property type="match status" value="1"/>
</dbReference>
<protein>
    <submittedName>
        <fullName evidence="11">Endonuclease/exonuclease/phosphatase family protein</fullName>
    </submittedName>
</protein>
<evidence type="ECO:0000313" key="11">
    <source>
        <dbReference type="EMBL" id="MBW8640368.1"/>
    </source>
</evidence>
<keyword evidence="11" id="KW-0255">Endonuclease</keyword>
<sequence>MIRIAVFCWVMCCAGLAISADLTVVTFNTESDADTSPSLVAQQIREMGALDVLAVQEVEGPQALYQYTKALAEERGGRWRYVISESGVNRTRKDDLLGIIYNTDDFRQLATTEFHMVRSQDAAGTYGDPYWSLRGVLMLRLLHYESGTEFQIATMHLKCCNKPAVRRHQTKVLAAELRNQSLPTILLGDSNIPIDPDGSPLTGANLDTFTNLTKFAGLTWATPDNPMPTQCSKNFNSMLDQIYVPRMAAEATQATILFPEEAYCDGDPKGYSDHRPIRAVLRGFLNQSEHSEEAMLSNVSIQTQDIDEVEEKAQQFDRPGDVLPD</sequence>
<dbReference type="GO" id="GO:0046872">
    <property type="term" value="F:metal ion binding"/>
    <property type="evidence" value="ECO:0007669"/>
    <property type="project" value="UniProtKB-KW"/>
</dbReference>
<evidence type="ECO:0000256" key="9">
    <source>
        <dbReference type="SAM" id="SignalP"/>
    </source>
</evidence>
<evidence type="ECO:0000256" key="1">
    <source>
        <dbReference type="ARBA" id="ARBA00001936"/>
    </source>
</evidence>
<accession>A0AAE2ZPI5</accession>
<proteinExistence type="predicted"/>
<dbReference type="GO" id="GO:0016787">
    <property type="term" value="F:hydrolase activity"/>
    <property type="evidence" value="ECO:0007669"/>
    <property type="project" value="UniProtKB-KW"/>
</dbReference>
<evidence type="ECO:0000256" key="6">
    <source>
        <dbReference type="ARBA" id="ARBA00022801"/>
    </source>
</evidence>
<dbReference type="SUPFAM" id="SSF56219">
    <property type="entry name" value="DNase I-like"/>
    <property type="match status" value="1"/>
</dbReference>
<keyword evidence="9" id="KW-0732">Signal</keyword>
<dbReference type="InterPro" id="IPR036691">
    <property type="entry name" value="Endo/exonu/phosph_ase_sf"/>
</dbReference>
<dbReference type="Gene3D" id="3.60.10.10">
    <property type="entry name" value="Endonuclease/exonuclease/phosphatase"/>
    <property type="match status" value="1"/>
</dbReference>
<keyword evidence="12" id="KW-1185">Reference proteome</keyword>
<dbReference type="InterPro" id="IPR005135">
    <property type="entry name" value="Endo/exonuclease/phosphatase"/>
</dbReference>
<comment type="cofactor">
    <cofactor evidence="2">
        <name>Mg(2+)</name>
        <dbReference type="ChEBI" id="CHEBI:18420"/>
    </cofactor>
</comment>
<keyword evidence="5" id="KW-0227">DNA damage</keyword>
<organism evidence="11 12">
    <name type="scientific">Flavimaribacter sediminis</name>
    <dbReference type="NCBI Taxonomy" id="2865987"/>
    <lineage>
        <taxon>Bacteria</taxon>
        <taxon>Pseudomonadati</taxon>
        <taxon>Pseudomonadota</taxon>
        <taxon>Alphaproteobacteria</taxon>
        <taxon>Hyphomicrobiales</taxon>
        <taxon>Rhizobiaceae</taxon>
        <taxon>Flavimaribacter</taxon>
    </lineage>
</organism>
<evidence type="ECO:0000256" key="4">
    <source>
        <dbReference type="ARBA" id="ARBA00022723"/>
    </source>
</evidence>
<dbReference type="PANTHER" id="PTHR15822:SF4">
    <property type="entry name" value="TYROSYL-DNA PHOSPHODIESTERASE 2"/>
    <property type="match status" value="1"/>
</dbReference>
<dbReference type="AlphaFoldDB" id="A0AAE2ZPI5"/>
<evidence type="ECO:0000313" key="12">
    <source>
        <dbReference type="Proteomes" id="UP001196509"/>
    </source>
</evidence>
<dbReference type="GO" id="GO:0004519">
    <property type="term" value="F:endonuclease activity"/>
    <property type="evidence" value="ECO:0007669"/>
    <property type="project" value="UniProtKB-KW"/>
</dbReference>
<name>A0AAE2ZPI5_9HYPH</name>
<evidence type="ECO:0000256" key="7">
    <source>
        <dbReference type="ARBA" id="ARBA00022842"/>
    </source>
</evidence>
<feature type="domain" description="Endonuclease/exonuclease/phosphatase" evidence="10">
    <location>
        <begin position="25"/>
        <end position="274"/>
    </location>
</feature>
<reference evidence="11" key="1">
    <citation type="submission" date="2021-08" db="EMBL/GenBank/DDBJ databases">
        <title>Hoeflea bacterium WL0058 sp. nov., isolated from the sediment.</title>
        <authorList>
            <person name="Wang L."/>
            <person name="Zhang D."/>
        </authorList>
    </citation>
    <scope>NUCLEOTIDE SEQUENCE</scope>
    <source>
        <strain evidence="11">WL0058</strain>
    </source>
</reference>
<dbReference type="Proteomes" id="UP001196509">
    <property type="component" value="Unassembled WGS sequence"/>
</dbReference>
<dbReference type="RefSeq" id="WP_220231099.1">
    <property type="nucleotide sequence ID" value="NZ_JAICBX010000006.1"/>
</dbReference>
<keyword evidence="8" id="KW-0234">DNA repair</keyword>